<gene>
    <name evidence="1" type="ORF">LY90DRAFT_515743</name>
</gene>
<evidence type="ECO:0000313" key="2">
    <source>
        <dbReference type="Proteomes" id="UP000193920"/>
    </source>
</evidence>
<name>A0A1Y2AHR4_9FUNG</name>
<keyword evidence="2" id="KW-1185">Reference proteome</keyword>
<accession>A0A1Y2AHR4</accession>
<dbReference type="GO" id="GO:0006629">
    <property type="term" value="P:lipid metabolic process"/>
    <property type="evidence" value="ECO:0007669"/>
    <property type="project" value="InterPro"/>
</dbReference>
<dbReference type="PANTHER" id="PTHR13593:SF113">
    <property type="entry name" value="SI:DKEY-266F7.9"/>
    <property type="match status" value="1"/>
</dbReference>
<proteinExistence type="predicted"/>
<dbReference type="EMBL" id="MCOG01000253">
    <property type="protein sequence ID" value="ORY22111.1"/>
    <property type="molecule type" value="Genomic_DNA"/>
</dbReference>
<dbReference type="InterPro" id="IPR017946">
    <property type="entry name" value="PLC-like_Pdiesterase_TIM-brl"/>
</dbReference>
<evidence type="ECO:0000313" key="1">
    <source>
        <dbReference type="EMBL" id="ORY22111.1"/>
    </source>
</evidence>
<organism evidence="1 2">
    <name type="scientific">Neocallimastix californiae</name>
    <dbReference type="NCBI Taxonomy" id="1754190"/>
    <lineage>
        <taxon>Eukaryota</taxon>
        <taxon>Fungi</taxon>
        <taxon>Fungi incertae sedis</taxon>
        <taxon>Chytridiomycota</taxon>
        <taxon>Chytridiomycota incertae sedis</taxon>
        <taxon>Neocallimastigomycetes</taxon>
        <taxon>Neocallimastigales</taxon>
        <taxon>Neocallimastigaceae</taxon>
        <taxon>Neocallimastix</taxon>
    </lineage>
</organism>
<protein>
    <submittedName>
        <fullName evidence="1">PLC-like phosphodiesterase</fullName>
    </submittedName>
</protein>
<reference evidence="1 2" key="1">
    <citation type="submission" date="2016-08" db="EMBL/GenBank/DDBJ databases">
        <title>A Parts List for Fungal Cellulosomes Revealed by Comparative Genomics.</title>
        <authorList>
            <consortium name="DOE Joint Genome Institute"/>
            <person name="Haitjema C.H."/>
            <person name="Gilmore S.P."/>
            <person name="Henske J.K."/>
            <person name="Solomon K.V."/>
            <person name="De Groot R."/>
            <person name="Kuo A."/>
            <person name="Mondo S.J."/>
            <person name="Salamov A.A."/>
            <person name="Labutti K."/>
            <person name="Zhao Z."/>
            <person name="Chiniquy J."/>
            <person name="Barry K."/>
            <person name="Brewer H.M."/>
            <person name="Purvine S.O."/>
            <person name="Wright A.T."/>
            <person name="Boxma B."/>
            <person name="Van Alen T."/>
            <person name="Hackstein J.H."/>
            <person name="Baker S.E."/>
            <person name="Grigoriev I.V."/>
            <person name="O'Malley M.A."/>
        </authorList>
    </citation>
    <scope>NUCLEOTIDE SEQUENCE [LARGE SCALE GENOMIC DNA]</scope>
    <source>
        <strain evidence="1 2">G1</strain>
    </source>
</reference>
<dbReference type="GO" id="GO:0008081">
    <property type="term" value="F:phosphoric diester hydrolase activity"/>
    <property type="evidence" value="ECO:0007669"/>
    <property type="project" value="InterPro"/>
</dbReference>
<dbReference type="SUPFAM" id="SSF51695">
    <property type="entry name" value="PLC-like phosphodiesterases"/>
    <property type="match status" value="1"/>
</dbReference>
<dbReference type="InterPro" id="IPR051057">
    <property type="entry name" value="PI-PLC_domain"/>
</dbReference>
<comment type="caution">
    <text evidence="1">The sequence shown here is derived from an EMBL/GenBank/DDBJ whole genome shotgun (WGS) entry which is preliminary data.</text>
</comment>
<dbReference type="PANTHER" id="PTHR13593">
    <property type="match status" value="1"/>
</dbReference>
<dbReference type="CDD" id="cd08557">
    <property type="entry name" value="PI-PLCc_bacteria_like"/>
    <property type="match status" value="1"/>
</dbReference>
<dbReference type="Gene3D" id="3.20.20.190">
    <property type="entry name" value="Phosphatidylinositol (PI) phosphodiesterase"/>
    <property type="match status" value="1"/>
</dbReference>
<dbReference type="Proteomes" id="UP000193920">
    <property type="component" value="Unassembled WGS sequence"/>
</dbReference>
<dbReference type="OrthoDB" id="1046782at2759"/>
<dbReference type="AlphaFoldDB" id="A0A1Y2AHR4"/>
<sequence>METQVLDITEQLESGIRYFDIRVSFDDLGDEMYLCHSTYTCRDHKGRILYLRDVLNDCMKFLNAHGKETIIANISREPEKLDLHSNDLEEDTTSDFYSSFNKYLLTLNLNVVKAYSFWHGVKRFFTNFIDNSALHINKKLITYINGLENKYSYPIPIEWIIMDYSSPNDIRAVYNLNNLTCANRVATELEKNKVEILGFKEWTDAEYFFSRILSILGKRNQNNKTTKACLQRKLLTDKEGNKHDLIKTSYKYVENELNQ</sequence>
<dbReference type="Pfam" id="PF26146">
    <property type="entry name" value="PI-PLC_X"/>
    <property type="match status" value="1"/>
</dbReference>